<protein>
    <submittedName>
        <fullName evidence="1">Uncharacterized protein</fullName>
    </submittedName>
</protein>
<dbReference type="EMBL" id="CM056809">
    <property type="protein sequence ID" value="KAJ8647279.1"/>
    <property type="molecule type" value="Genomic_DNA"/>
</dbReference>
<accession>A0ACC2MPI0</accession>
<evidence type="ECO:0000313" key="2">
    <source>
        <dbReference type="Proteomes" id="UP001234297"/>
    </source>
</evidence>
<name>A0ACC2MPI0_PERAE</name>
<dbReference type="Proteomes" id="UP001234297">
    <property type="component" value="Chromosome 1"/>
</dbReference>
<gene>
    <name evidence="1" type="ORF">MRB53_000302</name>
</gene>
<sequence>MASCDPATMENGNKSCNKELANRIGLTNMASASSSLRKRSDIALLSKVKHPVLKQILANLQEVVLGTKLAIFFLSIPIAIAAKHFKFGRPCVFVLSLLGLTPLAERLSFLTEQIAFYTGATVGGLINATCGNATELIIALIALYQGKIEVVKCSLLGSILSNLLLVLGTSLLSGGLANLNEEQKYDRKQADVNSSLMLLALLCQMLPLMFKFADTKRSTGTTGAQILHLSRASSIIMLLCYVVYLFFQLKTHRHLFEAQQDDGESNEVSKDEQPMVIGFPSAVAWLVGMTVIIALLSDYIVDTIEAVSESWGLSVSFISIILLPIVGNACEHTSAVLFSLKNKLDITLGVALGSSTQIAMFVLPVNVVVGWIIGTNMDLSYNILETGSLFFAVLLTTFVLQDGTSHYLKGLVLVLCYFVIGSFFFLSSTPLHQTNAVIGVETSAKGVIEA</sequence>
<reference evidence="1 2" key="1">
    <citation type="journal article" date="2022" name="Hortic Res">
        <title>A haplotype resolved chromosomal level avocado genome allows analysis of novel avocado genes.</title>
        <authorList>
            <person name="Nath O."/>
            <person name="Fletcher S.J."/>
            <person name="Hayward A."/>
            <person name="Shaw L.M."/>
            <person name="Masouleh A.K."/>
            <person name="Furtado A."/>
            <person name="Henry R.J."/>
            <person name="Mitter N."/>
        </authorList>
    </citation>
    <scope>NUCLEOTIDE SEQUENCE [LARGE SCALE GENOMIC DNA]</scope>
    <source>
        <strain evidence="2">cv. Hass</strain>
    </source>
</reference>
<comment type="caution">
    <text evidence="1">The sequence shown here is derived from an EMBL/GenBank/DDBJ whole genome shotgun (WGS) entry which is preliminary data.</text>
</comment>
<keyword evidence="2" id="KW-1185">Reference proteome</keyword>
<proteinExistence type="predicted"/>
<organism evidence="1 2">
    <name type="scientific">Persea americana</name>
    <name type="common">Avocado</name>
    <dbReference type="NCBI Taxonomy" id="3435"/>
    <lineage>
        <taxon>Eukaryota</taxon>
        <taxon>Viridiplantae</taxon>
        <taxon>Streptophyta</taxon>
        <taxon>Embryophyta</taxon>
        <taxon>Tracheophyta</taxon>
        <taxon>Spermatophyta</taxon>
        <taxon>Magnoliopsida</taxon>
        <taxon>Magnoliidae</taxon>
        <taxon>Laurales</taxon>
        <taxon>Lauraceae</taxon>
        <taxon>Persea</taxon>
    </lineage>
</organism>
<evidence type="ECO:0000313" key="1">
    <source>
        <dbReference type="EMBL" id="KAJ8647279.1"/>
    </source>
</evidence>